<dbReference type="SUPFAM" id="SSF81901">
    <property type="entry name" value="HCP-like"/>
    <property type="match status" value="1"/>
</dbReference>
<keyword evidence="4" id="KW-0046">Antibiotic resistance</keyword>
<protein>
    <recommendedName>
        <fullName evidence="2">beta-lactamase</fullName>
        <ecNumber evidence="2">3.5.2.6</ecNumber>
    </recommendedName>
</protein>
<dbReference type="RefSeq" id="WP_348518084.1">
    <property type="nucleotide sequence ID" value="NZ_CP155620.1"/>
</dbReference>
<gene>
    <name evidence="5" type="ORF">AAH949_04940</name>
</gene>
<name>A0AAU7E6F4_9BACT</name>
<dbReference type="Gene3D" id="1.25.40.10">
    <property type="entry name" value="Tetratricopeptide repeat domain"/>
    <property type="match status" value="1"/>
</dbReference>
<evidence type="ECO:0000256" key="4">
    <source>
        <dbReference type="ARBA" id="ARBA00023251"/>
    </source>
</evidence>
<keyword evidence="3" id="KW-1015">Disulfide bond</keyword>
<dbReference type="GO" id="GO:0046677">
    <property type="term" value="P:response to antibiotic"/>
    <property type="evidence" value="ECO:0007669"/>
    <property type="project" value="UniProtKB-KW"/>
</dbReference>
<reference evidence="5" key="1">
    <citation type="submission" date="2024-05" db="EMBL/GenBank/DDBJ databases">
        <title>Campylobacter coli isolated from environmental waters in Slovenia.</title>
        <authorList>
            <person name="Zautner A.E."/>
            <person name="Bunk B."/>
            <person name="Riedel T."/>
            <person name="Sproeer C."/>
        </authorList>
    </citation>
    <scope>NUCLEOTIDE SEQUENCE</scope>
    <source>
        <strain evidence="5">CCS1377</strain>
    </source>
</reference>
<dbReference type="AlphaFoldDB" id="A0AAU7E6F4"/>
<accession>A0AAU7E6F4</accession>
<proteinExistence type="predicted"/>
<dbReference type="InterPro" id="IPR011990">
    <property type="entry name" value="TPR-like_helical_dom_sf"/>
</dbReference>
<sequence>MRILLALLIGIYAFGTDVCEQKEAEIFLYVEKYADIYKNKNLNLSEEEKYKKAVADCNARDEKACLYIYNNFIIDGNFKFEENIFNLIEILNNVGIIIEIAQPSSNKELNSLISFNSFKNSLEVIDYVLSKTNDKKIIEELKALKKRNTISIFLNGNGCPAYSNGKLESDTIKMPCLCKKNSAYLLLEPDNIRQAFLNLKLLCDKYKDSVSCGAVGGFYENGQGVRVDFKQAKKYYGLACDGGYQYGCDGYKRMMGY</sequence>
<evidence type="ECO:0000313" key="5">
    <source>
        <dbReference type="EMBL" id="XBJ28454.1"/>
    </source>
</evidence>
<comment type="catalytic activity">
    <reaction evidence="1">
        <text>a beta-lactam + H2O = a substituted beta-amino acid</text>
        <dbReference type="Rhea" id="RHEA:20401"/>
        <dbReference type="ChEBI" id="CHEBI:15377"/>
        <dbReference type="ChEBI" id="CHEBI:35627"/>
        <dbReference type="ChEBI" id="CHEBI:140347"/>
        <dbReference type="EC" id="3.5.2.6"/>
    </reaction>
</comment>
<dbReference type="GO" id="GO:0008800">
    <property type="term" value="F:beta-lactamase activity"/>
    <property type="evidence" value="ECO:0007669"/>
    <property type="project" value="UniProtKB-EC"/>
</dbReference>
<dbReference type="EMBL" id="CP155620">
    <property type="protein sequence ID" value="XBJ28454.1"/>
    <property type="molecule type" value="Genomic_DNA"/>
</dbReference>
<evidence type="ECO:0000256" key="3">
    <source>
        <dbReference type="ARBA" id="ARBA00023157"/>
    </source>
</evidence>
<evidence type="ECO:0000256" key="2">
    <source>
        <dbReference type="ARBA" id="ARBA00012865"/>
    </source>
</evidence>
<evidence type="ECO:0000256" key="1">
    <source>
        <dbReference type="ARBA" id="ARBA00001526"/>
    </source>
</evidence>
<dbReference type="SMART" id="SM00671">
    <property type="entry name" value="SEL1"/>
    <property type="match status" value="1"/>
</dbReference>
<organism evidence="5">
    <name type="scientific">Campylobacter sp. CCS1377</name>
    <dbReference type="NCBI Taxonomy" id="3158229"/>
    <lineage>
        <taxon>Bacteria</taxon>
        <taxon>Pseudomonadati</taxon>
        <taxon>Campylobacterota</taxon>
        <taxon>Epsilonproteobacteria</taxon>
        <taxon>Campylobacterales</taxon>
        <taxon>Campylobacteraceae</taxon>
        <taxon>Campylobacter</taxon>
    </lineage>
</organism>
<dbReference type="InterPro" id="IPR006597">
    <property type="entry name" value="Sel1-like"/>
</dbReference>
<dbReference type="EC" id="3.5.2.6" evidence="2"/>